<name>A0A9X3NS13_9ACTN</name>
<proteinExistence type="predicted"/>
<dbReference type="RefSeq" id="WP_270074278.1">
    <property type="nucleotide sequence ID" value="NZ_JAJAQC010000047.1"/>
</dbReference>
<sequence>MSLYNERIDVRSTTGGHPAFFAWRGGTYRVRRVIGTWTSPGDPAPGGGHATATDLQLIRVAAESDRGEPSVADITRDPATDDWTLRRIWD</sequence>
<dbReference type="Pfam" id="PF20114">
    <property type="entry name" value="DUF6504"/>
    <property type="match status" value="1"/>
</dbReference>
<organism evidence="2 3">
    <name type="scientific">Streptomonospora mangrovi</name>
    <dbReference type="NCBI Taxonomy" id="2883123"/>
    <lineage>
        <taxon>Bacteria</taxon>
        <taxon>Bacillati</taxon>
        <taxon>Actinomycetota</taxon>
        <taxon>Actinomycetes</taxon>
        <taxon>Streptosporangiales</taxon>
        <taxon>Nocardiopsidaceae</taxon>
        <taxon>Streptomonospora</taxon>
    </lineage>
</organism>
<feature type="domain" description="DUF6504" evidence="1">
    <location>
        <begin position="11"/>
        <end position="90"/>
    </location>
</feature>
<evidence type="ECO:0000259" key="1">
    <source>
        <dbReference type="Pfam" id="PF20114"/>
    </source>
</evidence>
<keyword evidence="3" id="KW-1185">Reference proteome</keyword>
<dbReference type="InterPro" id="IPR045443">
    <property type="entry name" value="DUF6504"/>
</dbReference>
<evidence type="ECO:0000313" key="2">
    <source>
        <dbReference type="EMBL" id="MDA0567024.1"/>
    </source>
</evidence>
<dbReference type="Proteomes" id="UP001140076">
    <property type="component" value="Unassembled WGS sequence"/>
</dbReference>
<reference evidence="2" key="1">
    <citation type="submission" date="2021-10" db="EMBL/GenBank/DDBJ databases">
        <title>Streptomonospora sp. nov., isolated from mangrove soil.</title>
        <authorList>
            <person name="Chen X."/>
            <person name="Ge X."/>
            <person name="Liu W."/>
        </authorList>
    </citation>
    <scope>NUCLEOTIDE SEQUENCE</scope>
    <source>
        <strain evidence="2">S1-112</strain>
    </source>
</reference>
<evidence type="ECO:0000313" key="3">
    <source>
        <dbReference type="Proteomes" id="UP001140076"/>
    </source>
</evidence>
<gene>
    <name evidence="2" type="ORF">LG943_22285</name>
</gene>
<accession>A0A9X3NS13</accession>
<dbReference type="AlphaFoldDB" id="A0A9X3NS13"/>
<comment type="caution">
    <text evidence="2">The sequence shown here is derived from an EMBL/GenBank/DDBJ whole genome shotgun (WGS) entry which is preliminary data.</text>
</comment>
<protein>
    <submittedName>
        <fullName evidence="2">DUF6504 family protein</fullName>
    </submittedName>
</protein>
<dbReference type="EMBL" id="JAJAQC010000047">
    <property type="protein sequence ID" value="MDA0567024.1"/>
    <property type="molecule type" value="Genomic_DNA"/>
</dbReference>